<dbReference type="RefSeq" id="WP_087677948.1">
    <property type="nucleotide sequence ID" value="NZ_FUWV01000002.1"/>
</dbReference>
<keyword evidence="8" id="KW-0175">Coiled coil</keyword>
<proteinExistence type="inferred from homology"/>
<keyword evidence="5 9" id="KW-1133">Transmembrane helix</keyword>
<dbReference type="Pfam" id="PF01496">
    <property type="entry name" value="V_ATPase_I"/>
    <property type="match status" value="1"/>
</dbReference>
<evidence type="ECO:0000256" key="3">
    <source>
        <dbReference type="ARBA" id="ARBA00022448"/>
    </source>
</evidence>
<dbReference type="AlphaFoldDB" id="A0A1T4KFJ1"/>
<keyword evidence="7 9" id="KW-0472">Membrane</keyword>
<keyword evidence="3" id="KW-0813">Transport</keyword>
<feature type="transmembrane region" description="Helical" evidence="9">
    <location>
        <begin position="568"/>
        <end position="588"/>
    </location>
</feature>
<evidence type="ECO:0000256" key="5">
    <source>
        <dbReference type="ARBA" id="ARBA00022989"/>
    </source>
</evidence>
<evidence type="ECO:0000256" key="7">
    <source>
        <dbReference type="ARBA" id="ARBA00023136"/>
    </source>
</evidence>
<evidence type="ECO:0000256" key="4">
    <source>
        <dbReference type="ARBA" id="ARBA00022692"/>
    </source>
</evidence>
<comment type="subcellular location">
    <subcellularLocation>
        <location evidence="1">Membrane</location>
        <topology evidence="1">Multi-pass membrane protein</topology>
    </subcellularLocation>
</comment>
<dbReference type="EMBL" id="FUWV01000002">
    <property type="protein sequence ID" value="SJZ41115.1"/>
    <property type="molecule type" value="Genomic_DNA"/>
</dbReference>
<dbReference type="GO" id="GO:0051117">
    <property type="term" value="F:ATPase binding"/>
    <property type="evidence" value="ECO:0007669"/>
    <property type="project" value="TreeGrafter"/>
</dbReference>
<feature type="transmembrane region" description="Helical" evidence="9">
    <location>
        <begin position="509"/>
        <end position="526"/>
    </location>
</feature>
<reference evidence="10 11" key="1">
    <citation type="submission" date="2017-02" db="EMBL/GenBank/DDBJ databases">
        <authorList>
            <person name="Peterson S.W."/>
        </authorList>
    </citation>
    <scope>NUCLEOTIDE SEQUENCE [LARGE SCALE GENOMIC DNA]</scope>
    <source>
        <strain evidence="10 11">DSM 15102</strain>
    </source>
</reference>
<dbReference type="GO" id="GO:0033179">
    <property type="term" value="C:proton-transporting V-type ATPase, V0 domain"/>
    <property type="evidence" value="ECO:0007669"/>
    <property type="project" value="InterPro"/>
</dbReference>
<evidence type="ECO:0000313" key="10">
    <source>
        <dbReference type="EMBL" id="SJZ41115.1"/>
    </source>
</evidence>
<organism evidence="10 11">
    <name type="scientific">Garciella nitratireducens DSM 15102</name>
    <dbReference type="NCBI Taxonomy" id="1121911"/>
    <lineage>
        <taxon>Bacteria</taxon>
        <taxon>Bacillati</taxon>
        <taxon>Bacillota</taxon>
        <taxon>Clostridia</taxon>
        <taxon>Eubacteriales</taxon>
        <taxon>Eubacteriaceae</taxon>
        <taxon>Garciella</taxon>
    </lineage>
</organism>
<dbReference type="InterPro" id="IPR002490">
    <property type="entry name" value="V-ATPase_116kDa_su"/>
</dbReference>
<dbReference type="Proteomes" id="UP000196365">
    <property type="component" value="Unassembled WGS sequence"/>
</dbReference>
<feature type="coiled-coil region" evidence="8">
    <location>
        <begin position="237"/>
        <end position="264"/>
    </location>
</feature>
<dbReference type="PANTHER" id="PTHR11629:SF63">
    <property type="entry name" value="V-TYPE PROTON ATPASE SUBUNIT A"/>
    <property type="match status" value="1"/>
</dbReference>
<evidence type="ECO:0000256" key="8">
    <source>
        <dbReference type="SAM" id="Coils"/>
    </source>
</evidence>
<comment type="similarity">
    <text evidence="2">Belongs to the V-ATPase 116 kDa subunit family.</text>
</comment>
<feature type="transmembrane region" description="Helical" evidence="9">
    <location>
        <begin position="444"/>
        <end position="465"/>
    </location>
</feature>
<dbReference type="GO" id="GO:0046961">
    <property type="term" value="F:proton-transporting ATPase activity, rotational mechanism"/>
    <property type="evidence" value="ECO:0007669"/>
    <property type="project" value="InterPro"/>
</dbReference>
<evidence type="ECO:0000256" key="6">
    <source>
        <dbReference type="ARBA" id="ARBA00023065"/>
    </source>
</evidence>
<feature type="transmembrane region" description="Helical" evidence="9">
    <location>
        <begin position="486"/>
        <end position="503"/>
    </location>
</feature>
<feature type="transmembrane region" description="Helical" evidence="9">
    <location>
        <begin position="600"/>
        <end position="622"/>
    </location>
</feature>
<name>A0A1T4KFJ1_9FIRM</name>
<dbReference type="GO" id="GO:0007035">
    <property type="term" value="P:vacuolar acidification"/>
    <property type="evidence" value="ECO:0007669"/>
    <property type="project" value="TreeGrafter"/>
</dbReference>
<feature type="transmembrane region" description="Helical" evidence="9">
    <location>
        <begin position="417"/>
        <end position="438"/>
    </location>
</feature>
<gene>
    <name evidence="10" type="ORF">SAMN02745973_00497</name>
</gene>
<evidence type="ECO:0000256" key="1">
    <source>
        <dbReference type="ARBA" id="ARBA00004141"/>
    </source>
</evidence>
<dbReference type="OrthoDB" id="9803814at2"/>
<protein>
    <submittedName>
        <fullName evidence="10">V/A-type H+-transporting ATPase subunit I</fullName>
    </submittedName>
</protein>
<keyword evidence="6" id="KW-0406">Ion transport</keyword>
<keyword evidence="11" id="KW-1185">Reference proteome</keyword>
<evidence type="ECO:0000313" key="11">
    <source>
        <dbReference type="Proteomes" id="UP000196365"/>
    </source>
</evidence>
<feature type="transmembrane region" description="Helical" evidence="9">
    <location>
        <begin position="373"/>
        <end position="397"/>
    </location>
</feature>
<dbReference type="GO" id="GO:0016471">
    <property type="term" value="C:vacuolar proton-transporting V-type ATPase complex"/>
    <property type="evidence" value="ECO:0007669"/>
    <property type="project" value="TreeGrafter"/>
</dbReference>
<evidence type="ECO:0000256" key="2">
    <source>
        <dbReference type="ARBA" id="ARBA00009904"/>
    </source>
</evidence>
<evidence type="ECO:0000256" key="9">
    <source>
        <dbReference type="SAM" id="Phobius"/>
    </source>
</evidence>
<dbReference type="PANTHER" id="PTHR11629">
    <property type="entry name" value="VACUOLAR PROTON ATPASES"/>
    <property type="match status" value="1"/>
</dbReference>
<keyword evidence="4 9" id="KW-0812">Transmembrane</keyword>
<accession>A0A1T4KFJ1</accession>
<sequence length="646" mass="74760">MAIEKLIMMNVVGKNEYVDEVIRDILLFENIQVVDAYNEIEKFRFSMSITDKHMDEIEGFSEARSGLNSKNSEEFSNKAKLLKELYDKEYKIDKNILKGDLHIEQVIKTVNDLYEETHSQHENLKRYEYELEEIKKSIQAYQFLSSANVEMERINHLENFHYAIGTFSKENISRLKRNYSRITAIVVHVGALKNEEVYVVIWPKDLEVETNRILKSLNFHKLEGIRKEYKGTPSEIVSMLKNTKEDLEKKISKIYSEIKKIKEEYREKSNYAYNVLHLYEKIYQVKKKMAFSKEYFYFSGWIPVRLKQEIKTVLSKYKEIHIMFDDEDKNQNRFPPTRLKNNWLFKPFESFLKMYGIPSYDEVDPTPFLSISYLFLFGFMFGDVGQGLVFFLVGMLLTHIKGMKSAAVLSRLGISSIVFGFLYGSVFGFETILPALWLKPFDNINTLLIVSIGIGVILLTIGYIYGMINNYKMKDYYNMILSDNGLIGLMLYFGLLLLVVALFTGNRIISLGVLGVIVVVLIAILFMKEPIIQKLSHQKEQLDGNFFVESFFEIFEILLSIFSNTLSFIRVGAFALNHVGLFVAFETLAQLIESGVGSTIVYIIGNIFIIGLEGLIVGIQALRLQYYELFNKYYIGGGEEFKAAKL</sequence>